<accession>A0ABU5EDU1</accession>
<dbReference type="Gene3D" id="3.40.50.150">
    <property type="entry name" value="Vaccinia Virus protein VP39"/>
    <property type="match status" value="1"/>
</dbReference>
<evidence type="ECO:0000259" key="9">
    <source>
        <dbReference type="PROSITE" id="PS50926"/>
    </source>
</evidence>
<dbReference type="CDD" id="cd02440">
    <property type="entry name" value="AdoMet_MTases"/>
    <property type="match status" value="1"/>
</dbReference>
<evidence type="ECO:0000313" key="10">
    <source>
        <dbReference type="EMBL" id="MDY0884220.1"/>
    </source>
</evidence>
<dbReference type="PROSITE" id="PS51687">
    <property type="entry name" value="SAM_MT_RNA_M5U"/>
    <property type="match status" value="1"/>
</dbReference>
<dbReference type="InterPro" id="IPR010280">
    <property type="entry name" value="U5_MeTrfase_fam"/>
</dbReference>
<dbReference type="GO" id="GO:0032259">
    <property type="term" value="P:methylation"/>
    <property type="evidence" value="ECO:0007669"/>
    <property type="project" value="UniProtKB-KW"/>
</dbReference>
<dbReference type="InterPro" id="IPR002792">
    <property type="entry name" value="TRAM_dom"/>
</dbReference>
<evidence type="ECO:0000256" key="8">
    <source>
        <dbReference type="SAM" id="MobiDB-lite"/>
    </source>
</evidence>
<dbReference type="SUPFAM" id="SSF50249">
    <property type="entry name" value="Nucleic acid-binding proteins"/>
    <property type="match status" value="1"/>
</dbReference>
<dbReference type="PANTHER" id="PTHR11061:SF49">
    <property type="entry name" value="23S RRNA (URACIL(1939)-C(5))-METHYLTRANSFERASE RLMD"/>
    <property type="match status" value="1"/>
</dbReference>
<comment type="caution">
    <text evidence="10">The sequence shown here is derived from an EMBL/GenBank/DDBJ whole genome shotgun (WGS) entry which is preliminary data.</text>
</comment>
<dbReference type="InterPro" id="IPR030390">
    <property type="entry name" value="MeTrfase_TrmA_AS"/>
</dbReference>
<evidence type="ECO:0000256" key="3">
    <source>
        <dbReference type="ARBA" id="ARBA00022679"/>
    </source>
</evidence>
<dbReference type="GO" id="GO:0008168">
    <property type="term" value="F:methyltransferase activity"/>
    <property type="evidence" value="ECO:0007669"/>
    <property type="project" value="UniProtKB-KW"/>
</dbReference>
<dbReference type="InterPro" id="IPR012340">
    <property type="entry name" value="NA-bd_OB-fold"/>
</dbReference>
<feature type="active site" evidence="7">
    <location>
        <position position="401"/>
    </location>
</feature>
<keyword evidence="5" id="KW-0411">Iron-sulfur</keyword>
<evidence type="ECO:0000313" key="11">
    <source>
        <dbReference type="Proteomes" id="UP001279642"/>
    </source>
</evidence>
<dbReference type="Gene3D" id="2.40.50.140">
    <property type="entry name" value="Nucleic acid-binding proteins"/>
    <property type="match status" value="1"/>
</dbReference>
<feature type="binding site" evidence="6">
    <location>
        <position position="280"/>
    </location>
    <ligand>
        <name>S-adenosyl-L-methionine</name>
        <dbReference type="ChEBI" id="CHEBI:59789"/>
    </ligand>
</feature>
<feature type="domain" description="TRAM" evidence="9">
    <location>
        <begin position="16"/>
        <end position="74"/>
    </location>
</feature>
<dbReference type="InterPro" id="IPR029063">
    <property type="entry name" value="SAM-dependent_MTases_sf"/>
</dbReference>
<name>A0ABU5EDU1_9PROT</name>
<organism evidence="10 11">
    <name type="scientific">Dongia soli</name>
    <dbReference type="NCBI Taxonomy" id="600628"/>
    <lineage>
        <taxon>Bacteria</taxon>
        <taxon>Pseudomonadati</taxon>
        <taxon>Pseudomonadota</taxon>
        <taxon>Alphaproteobacteria</taxon>
        <taxon>Rhodospirillales</taxon>
        <taxon>Dongiaceae</taxon>
        <taxon>Dongia</taxon>
    </lineage>
</organism>
<dbReference type="EMBL" id="JAXCLW010000004">
    <property type="protein sequence ID" value="MDY0884220.1"/>
    <property type="molecule type" value="Genomic_DNA"/>
</dbReference>
<feature type="binding site" evidence="6">
    <location>
        <position position="307"/>
    </location>
    <ligand>
        <name>S-adenosyl-L-methionine</name>
        <dbReference type="ChEBI" id="CHEBI:59789"/>
    </ligand>
</feature>
<evidence type="ECO:0000256" key="1">
    <source>
        <dbReference type="ARBA" id="ARBA00022485"/>
    </source>
</evidence>
<dbReference type="Gene3D" id="2.40.50.1070">
    <property type="match status" value="1"/>
</dbReference>
<comment type="similarity">
    <text evidence="6">Belongs to the class I-like SAM-binding methyltransferase superfamily. RNA M5U methyltransferase family.</text>
</comment>
<evidence type="ECO:0000256" key="6">
    <source>
        <dbReference type="PROSITE-ProRule" id="PRU01024"/>
    </source>
</evidence>
<keyword evidence="1" id="KW-0479">Metal-binding</keyword>
<dbReference type="Pfam" id="PF05958">
    <property type="entry name" value="tRNA_U5-meth_tr"/>
    <property type="match status" value="1"/>
</dbReference>
<reference evidence="10 11" key="1">
    <citation type="journal article" date="2016" name="Antonie Van Leeuwenhoek">
        <title>Dongia soli sp. nov., isolated from soil from Dokdo, Korea.</title>
        <authorList>
            <person name="Kim D.U."/>
            <person name="Lee H."/>
            <person name="Kim H."/>
            <person name="Kim S.G."/>
            <person name="Ka J.O."/>
        </authorList>
    </citation>
    <scope>NUCLEOTIDE SEQUENCE [LARGE SCALE GENOMIC DNA]</scope>
    <source>
        <strain evidence="10 11">D78</strain>
    </source>
</reference>
<dbReference type="RefSeq" id="WP_320509555.1">
    <property type="nucleotide sequence ID" value="NZ_JAXCLW010000004.1"/>
</dbReference>
<feature type="active site" description="Nucleophile" evidence="6">
    <location>
        <position position="401"/>
    </location>
</feature>
<keyword evidence="1" id="KW-0004">4Fe-4S</keyword>
<evidence type="ECO:0000256" key="7">
    <source>
        <dbReference type="PROSITE-ProRule" id="PRU10015"/>
    </source>
</evidence>
<feature type="region of interest" description="Disordered" evidence="8">
    <location>
        <begin position="1"/>
        <end position="21"/>
    </location>
</feature>
<dbReference type="PROSITE" id="PS01230">
    <property type="entry name" value="TRMA_1"/>
    <property type="match status" value="1"/>
</dbReference>
<dbReference type="SUPFAM" id="SSF53335">
    <property type="entry name" value="S-adenosyl-L-methionine-dependent methyltransferases"/>
    <property type="match status" value="1"/>
</dbReference>
<dbReference type="Pfam" id="PF01938">
    <property type="entry name" value="TRAM"/>
    <property type="match status" value="1"/>
</dbReference>
<keyword evidence="3 6" id="KW-0808">Transferase</keyword>
<feature type="binding site" evidence="6">
    <location>
        <position position="375"/>
    </location>
    <ligand>
        <name>S-adenosyl-L-methionine</name>
        <dbReference type="ChEBI" id="CHEBI:59789"/>
    </ligand>
</feature>
<dbReference type="Proteomes" id="UP001279642">
    <property type="component" value="Unassembled WGS sequence"/>
</dbReference>
<evidence type="ECO:0000256" key="4">
    <source>
        <dbReference type="ARBA" id="ARBA00022691"/>
    </source>
</evidence>
<feature type="compositionally biased region" description="Basic residues" evidence="8">
    <location>
        <begin position="1"/>
        <end position="12"/>
    </location>
</feature>
<gene>
    <name evidence="10" type="ORF">SMD27_15350</name>
</gene>
<keyword evidence="11" id="KW-1185">Reference proteome</keyword>
<evidence type="ECO:0000256" key="5">
    <source>
        <dbReference type="ARBA" id="ARBA00023014"/>
    </source>
</evidence>
<sequence>MTRHRRPAKGKRPTSPTEPGVTVELTIDSLGQQGDGIALYESRPVFAPFTLPGERVRLRLGAKRGEGRVGNLSDILEPAAERVVAPCRHFGICGGCAIQHLDLAAYRRWKMDAVRHTMAQRGIDMPAVVKSVFIPAGTRRRAVLAVRGQGRGCHIGFHRDFSHDVVDLQQCLLLTPRLFALIGKMRVHLCDALAAGESWDLLATESETGLDLLITAKTEPTNNQRFALADLSQAGGIARISWINGGKKGQAQPEPIAQLHMPQVRFGDVLVDLPHQSFLQPSLEGEIALRDAVMAGFETADHVADLFSGCGTFSFPFAKRAKITAVEGSKPAVQALAAAARRAQLSDRVEAVQRDLDDAPLMPEELKKFDVVVFDPPRAGAKEQAEQLAKSAVPRAIGVSCNPASFARDARLLIDGGFRLTDLTVVDQFIWSSHVEVVGRFER</sequence>
<keyword evidence="2 6" id="KW-0489">Methyltransferase</keyword>
<protein>
    <submittedName>
        <fullName evidence="10">RsmD family RNA methyltransferase</fullName>
    </submittedName>
</protein>
<keyword evidence="1" id="KW-0408">Iron</keyword>
<dbReference type="PROSITE" id="PS50926">
    <property type="entry name" value="TRAM"/>
    <property type="match status" value="1"/>
</dbReference>
<evidence type="ECO:0000256" key="2">
    <source>
        <dbReference type="ARBA" id="ARBA00022603"/>
    </source>
</evidence>
<keyword evidence="4 6" id="KW-0949">S-adenosyl-L-methionine</keyword>
<feature type="binding site" evidence="6">
    <location>
        <position position="327"/>
    </location>
    <ligand>
        <name>S-adenosyl-L-methionine</name>
        <dbReference type="ChEBI" id="CHEBI:59789"/>
    </ligand>
</feature>
<proteinExistence type="inferred from homology"/>
<dbReference type="PANTHER" id="PTHR11061">
    <property type="entry name" value="RNA M5U METHYLTRANSFERASE"/>
    <property type="match status" value="1"/>
</dbReference>